<sequence>MNPSSWTIFFAKAIALMALSIASPELESPVAYSATLGSIENFIDDLADAIAFQQVARLLKPLVLIPKPPILSKRTLQEVLEISDNGVCLYGADLDMSIGKMWIHTMQVKDLLNHVHDGQLAIMSANCIDAAMLLVLEAQSSNVRNMSLYERIP</sequence>
<reference evidence="2 3" key="1">
    <citation type="submission" date="2016-09" db="EMBL/GenBank/DDBJ databases">
        <title>Extensive genetic diversity and differential bi-allelic expression allows diatom success in the polar Southern Ocean.</title>
        <authorList>
            <consortium name="DOE Joint Genome Institute"/>
            <person name="Mock T."/>
            <person name="Otillar R.P."/>
            <person name="Strauss J."/>
            <person name="Dupont C."/>
            <person name="Frickenhaus S."/>
            <person name="Maumus F."/>
            <person name="Mcmullan M."/>
            <person name="Sanges R."/>
            <person name="Schmutz J."/>
            <person name="Toseland A."/>
            <person name="Valas R."/>
            <person name="Veluchamy A."/>
            <person name="Ward B.J."/>
            <person name="Allen A."/>
            <person name="Barry K."/>
            <person name="Falciatore A."/>
            <person name="Ferrante M."/>
            <person name="Fortunato A.E."/>
            <person name="Gloeckner G."/>
            <person name="Gruber A."/>
            <person name="Hipkin R."/>
            <person name="Janech M."/>
            <person name="Kroth P."/>
            <person name="Leese F."/>
            <person name="Lindquist E."/>
            <person name="Lyon B.R."/>
            <person name="Martin J."/>
            <person name="Mayer C."/>
            <person name="Parker M."/>
            <person name="Quesneville H."/>
            <person name="Raymond J."/>
            <person name="Uhlig C."/>
            <person name="Valentin K.U."/>
            <person name="Worden A.Z."/>
            <person name="Armbrust E.V."/>
            <person name="Bowler C."/>
            <person name="Green B."/>
            <person name="Moulton V."/>
            <person name="Van Oosterhout C."/>
            <person name="Grigoriev I."/>
        </authorList>
    </citation>
    <scope>NUCLEOTIDE SEQUENCE [LARGE SCALE GENOMIC DNA]</scope>
    <source>
        <strain evidence="2 3">CCMP1102</strain>
    </source>
</reference>
<dbReference type="EMBL" id="KV784356">
    <property type="protein sequence ID" value="OEU18763.1"/>
    <property type="molecule type" value="Genomic_DNA"/>
</dbReference>
<evidence type="ECO:0000313" key="3">
    <source>
        <dbReference type="Proteomes" id="UP000095751"/>
    </source>
</evidence>
<evidence type="ECO:0000256" key="1">
    <source>
        <dbReference type="SAM" id="SignalP"/>
    </source>
</evidence>
<gene>
    <name evidence="2" type="ORF">FRACYDRAFT_237043</name>
</gene>
<dbReference type="Proteomes" id="UP000095751">
    <property type="component" value="Unassembled WGS sequence"/>
</dbReference>
<evidence type="ECO:0000313" key="2">
    <source>
        <dbReference type="EMBL" id="OEU18763.1"/>
    </source>
</evidence>
<dbReference type="InParanoid" id="A0A1E7FLS6"/>
<protein>
    <submittedName>
        <fullName evidence="2">Uncharacterized protein</fullName>
    </submittedName>
</protein>
<accession>A0A1E7FLS6</accession>
<organism evidence="2 3">
    <name type="scientific">Fragilariopsis cylindrus CCMP1102</name>
    <dbReference type="NCBI Taxonomy" id="635003"/>
    <lineage>
        <taxon>Eukaryota</taxon>
        <taxon>Sar</taxon>
        <taxon>Stramenopiles</taxon>
        <taxon>Ochrophyta</taxon>
        <taxon>Bacillariophyta</taxon>
        <taxon>Bacillariophyceae</taxon>
        <taxon>Bacillariophycidae</taxon>
        <taxon>Bacillariales</taxon>
        <taxon>Bacillariaceae</taxon>
        <taxon>Fragilariopsis</taxon>
    </lineage>
</organism>
<name>A0A1E7FLS6_9STRA</name>
<keyword evidence="3" id="KW-1185">Reference proteome</keyword>
<feature type="signal peptide" evidence="1">
    <location>
        <begin position="1"/>
        <end position="22"/>
    </location>
</feature>
<proteinExistence type="predicted"/>
<keyword evidence="1" id="KW-0732">Signal</keyword>
<dbReference type="AlphaFoldDB" id="A0A1E7FLS6"/>
<feature type="chain" id="PRO_5009193293" evidence="1">
    <location>
        <begin position="23"/>
        <end position="153"/>
    </location>
</feature>
<dbReference type="KEGG" id="fcy:FRACYDRAFT_237043"/>